<gene>
    <name evidence="1" type="ORF">ACD_3C00067G0017</name>
</gene>
<name>K2FZH4_9BACT</name>
<dbReference type="SUPFAM" id="SSF51556">
    <property type="entry name" value="Metallo-dependent hydrolases"/>
    <property type="match status" value="1"/>
</dbReference>
<accession>K2FZH4</accession>
<dbReference type="InterPro" id="IPR032466">
    <property type="entry name" value="Metal_Hydrolase"/>
</dbReference>
<dbReference type="AlphaFoldDB" id="K2FZH4"/>
<dbReference type="Gene3D" id="3.20.20.140">
    <property type="entry name" value="Metal-dependent hydrolases"/>
    <property type="match status" value="1"/>
</dbReference>
<comment type="caution">
    <text evidence="1">The sequence shown here is derived from an EMBL/GenBank/DDBJ whole genome shotgun (WGS) entry which is preliminary data.</text>
</comment>
<proteinExistence type="predicted"/>
<reference evidence="1" key="1">
    <citation type="journal article" date="2012" name="Science">
        <title>Fermentation, hydrogen, and sulfur metabolism in multiple uncultivated bacterial phyla.</title>
        <authorList>
            <person name="Wrighton K.C."/>
            <person name="Thomas B.C."/>
            <person name="Sharon I."/>
            <person name="Miller C.S."/>
            <person name="Castelle C.J."/>
            <person name="VerBerkmoes N.C."/>
            <person name="Wilkins M.J."/>
            <person name="Hettich R.L."/>
            <person name="Lipton M.S."/>
            <person name="Williams K.H."/>
            <person name="Long P.E."/>
            <person name="Banfield J.F."/>
        </authorList>
    </citation>
    <scope>NUCLEOTIDE SEQUENCE [LARGE SCALE GENOMIC DNA]</scope>
</reference>
<evidence type="ECO:0000313" key="1">
    <source>
        <dbReference type="EMBL" id="EKE28383.1"/>
    </source>
</evidence>
<dbReference type="EMBL" id="AMFJ01000341">
    <property type="protein sequence ID" value="EKE28383.1"/>
    <property type="molecule type" value="Genomic_DNA"/>
</dbReference>
<organism evidence="1">
    <name type="scientific">uncultured bacterium</name>
    <name type="common">gcode 4</name>
    <dbReference type="NCBI Taxonomy" id="1234023"/>
    <lineage>
        <taxon>Bacteria</taxon>
        <taxon>environmental samples</taxon>
    </lineage>
</organism>
<sequence length="226" mass="26661">MKQVTQNSIINIDENKFDNKFLFIIPLEATFENEVDLATLLSSSKNPNLDYKKDYKLWSEVYSPKDELRIFTEVFEDAIKNDKKIHISNISLSEEIEMVKDLYLELGYFNKELNRFEIDFNDSPITIWVSMNNIIYSFKDYKQLKEKILFVPPPREPKHQKSIRSAINSWIISTISLNNPSGDKIHIESMIKEEKTSLVRLASMLYYNFKNRGFEVKAWELTILVK</sequence>
<protein>
    <submittedName>
        <fullName evidence="1">Uncharacterized protein</fullName>
    </submittedName>
</protein>